<proteinExistence type="predicted"/>
<sequence>MTSASVSAPSANITRRSHLCHAGTVRHTDFQGVNQILVNGVLRQTARRALTVILFKALLLLTGIRQFMETIRQLNTFIINLKAFSDPMIFGTDLRQ</sequence>
<evidence type="ECO:0000313" key="2">
    <source>
        <dbReference type="Proteomes" id="UP000254255"/>
    </source>
</evidence>
<dbReference type="EMBL" id="UGET01000004">
    <property type="protein sequence ID" value="STL91428.1"/>
    <property type="molecule type" value="Genomic_DNA"/>
</dbReference>
<dbReference type="Proteomes" id="UP000254255">
    <property type="component" value="Unassembled WGS sequence"/>
</dbReference>
<gene>
    <name evidence="1" type="ORF">NCTC13148_04658</name>
</gene>
<reference evidence="1 2" key="1">
    <citation type="submission" date="2018-06" db="EMBL/GenBank/DDBJ databases">
        <authorList>
            <consortium name="Pathogen Informatics"/>
            <person name="Doyle S."/>
        </authorList>
    </citation>
    <scope>NUCLEOTIDE SEQUENCE [LARGE SCALE GENOMIC DNA]</scope>
    <source>
        <strain evidence="1 2">NCTC13148</strain>
    </source>
</reference>
<name>A0A377CDP5_ECOLX</name>
<dbReference type="AlphaFoldDB" id="A0A377CDP5"/>
<organism evidence="1 2">
    <name type="scientific">Escherichia coli</name>
    <dbReference type="NCBI Taxonomy" id="562"/>
    <lineage>
        <taxon>Bacteria</taxon>
        <taxon>Pseudomonadati</taxon>
        <taxon>Pseudomonadota</taxon>
        <taxon>Gammaproteobacteria</taxon>
        <taxon>Enterobacterales</taxon>
        <taxon>Enterobacteriaceae</taxon>
        <taxon>Escherichia</taxon>
    </lineage>
</organism>
<evidence type="ECO:0000313" key="1">
    <source>
        <dbReference type="EMBL" id="STL91428.1"/>
    </source>
</evidence>
<protein>
    <submittedName>
        <fullName evidence="1">Uncharacterized protein</fullName>
    </submittedName>
</protein>
<accession>A0A377CDP5</accession>